<dbReference type="InterPro" id="IPR050177">
    <property type="entry name" value="Lipid_A_modif_metabolic_enz"/>
</dbReference>
<evidence type="ECO:0000313" key="3">
    <source>
        <dbReference type="Proteomes" id="UP000307000"/>
    </source>
</evidence>
<feature type="domain" description="NAD-dependent epimerase/dehydratase" evidence="1">
    <location>
        <begin position="4"/>
        <end position="79"/>
    </location>
</feature>
<dbReference type="PANTHER" id="PTHR43245">
    <property type="entry name" value="BIFUNCTIONAL POLYMYXIN RESISTANCE PROTEIN ARNA"/>
    <property type="match status" value="1"/>
</dbReference>
<name>A0A5B7WTS7_9MICC</name>
<dbReference type="InterPro" id="IPR036291">
    <property type="entry name" value="NAD(P)-bd_dom_sf"/>
</dbReference>
<dbReference type="Gene3D" id="3.40.50.720">
    <property type="entry name" value="NAD(P)-binding Rossmann-like Domain"/>
    <property type="match status" value="1"/>
</dbReference>
<dbReference type="EMBL" id="CP034412">
    <property type="protein sequence ID" value="QCY47418.1"/>
    <property type="molecule type" value="Genomic_DNA"/>
</dbReference>
<evidence type="ECO:0000313" key="2">
    <source>
        <dbReference type="EMBL" id="QCY47418.1"/>
    </source>
</evidence>
<protein>
    <recommendedName>
        <fullName evidence="1">NAD-dependent epimerase/dehydratase domain-containing protein</fullName>
    </recommendedName>
</protein>
<dbReference type="AlphaFoldDB" id="A0A5B7WTS7"/>
<keyword evidence="3" id="KW-1185">Reference proteome</keyword>
<dbReference type="SUPFAM" id="SSF51735">
    <property type="entry name" value="NAD(P)-binding Rossmann-fold domains"/>
    <property type="match status" value="1"/>
</dbReference>
<dbReference type="Proteomes" id="UP000307000">
    <property type="component" value="Chromosome"/>
</dbReference>
<dbReference type="RefSeq" id="WP_175419372.1">
    <property type="nucleotide sequence ID" value="NZ_CP034412.1"/>
</dbReference>
<dbReference type="PANTHER" id="PTHR43245:SF13">
    <property type="entry name" value="UDP-D-APIOSE_UDP-D-XYLOSE SYNTHASE 2"/>
    <property type="match status" value="1"/>
</dbReference>
<accession>A0A5B7WTS7</accession>
<dbReference type="Pfam" id="PF01370">
    <property type="entry name" value="Epimerase"/>
    <property type="match status" value="1"/>
</dbReference>
<gene>
    <name evidence="2" type="ORF">GcLGCM259_1694</name>
</gene>
<dbReference type="KEGG" id="gcr:GcLGCM259_1694"/>
<reference evidence="2 3" key="1">
    <citation type="submission" date="2018-12" db="EMBL/GenBank/DDBJ databases">
        <title>Complete Genome Sequence of Glutamicibacter creatinolyticus strain LGCM259,isolated from an abscess of a 12-year-old mare in Italy.</title>
        <authorList>
            <person name="Santos R.G."/>
            <person name="Silva A.L."/>
            <person name="Seyffert N."/>
            <person name="Castro T.L.P."/>
            <person name="Attili A.R."/>
            <person name="Rifici C."/>
            <person name="Mazzullo G."/>
            <person name="Brenig B."/>
            <person name="Venanzi F."/>
            <person name="Azevedo V."/>
        </authorList>
    </citation>
    <scope>NUCLEOTIDE SEQUENCE [LARGE SCALE GENOMIC DNA]</scope>
    <source>
        <strain evidence="2 3">LGCM 259</strain>
    </source>
</reference>
<proteinExistence type="predicted"/>
<evidence type="ECO:0000259" key="1">
    <source>
        <dbReference type="Pfam" id="PF01370"/>
    </source>
</evidence>
<organism evidence="2 3">
    <name type="scientific">Glutamicibacter creatinolyticus</name>
    <dbReference type="NCBI Taxonomy" id="162496"/>
    <lineage>
        <taxon>Bacteria</taxon>
        <taxon>Bacillati</taxon>
        <taxon>Actinomycetota</taxon>
        <taxon>Actinomycetes</taxon>
        <taxon>Micrococcales</taxon>
        <taxon>Micrococcaceae</taxon>
        <taxon>Glutamicibacter</taxon>
    </lineage>
</organism>
<sequence length="329" mass="34870">MKLLILGGTGFLSRHLAAAALAAGHQVTCASRGVSGRPPAGCRFVRWDRKDAAPAALAGARFDVVVDVLGQPSHVRRALQGLHAGHWIFISTLNVYADPRAGDAAGPDERLVPAIGQDVSIDSPQSYGGMKVGCEQLVAAHATSFTILRPGLIIGPGDRTGRFSYWPLRLAAAAADGHPFIAPEPRDDPVQFIDARDLADWILLLADGRRQLVCDAVGPVMTRAQFIDRLVATLGPPAPAVRWLSPEQLAAHRIEPWSGPRSLPLWLPAQLTALMDRDHAPARRAGLRVRPVADSARSVLGAGAETAAPTGLSRAEELRILGVPGPGPR</sequence>
<dbReference type="InterPro" id="IPR001509">
    <property type="entry name" value="Epimerase_deHydtase"/>
</dbReference>